<dbReference type="Gene3D" id="3.20.20.80">
    <property type="entry name" value="Glycosidases"/>
    <property type="match status" value="1"/>
</dbReference>
<keyword evidence="5" id="KW-0326">Glycosidase</keyword>
<evidence type="ECO:0000313" key="8">
    <source>
        <dbReference type="Proteomes" id="UP001172083"/>
    </source>
</evidence>
<sequence length="768" mass="86633">MLRIQLKNFIILLTIGVLFSTCNAPKNEIKVYNKGLHIVPLPLEITENEGVFSLNAKTKIIAQSSDGLDRVTTFFNKRMATVFGKKLAIATDAPSKNYIQFSLDESCDQGVEGYCLSVTPDGVNVKSVSPRGLYYGMQTLLQLLPAEVESKSKVAGIDWDIPSVEIMDKPRFKWRGMHLDVCRHFLSVDFIKKQLDVMALYKLNTFHWHLTEDQGWRIEIKKYPKLTEIGSIRLDEGKEYGGYYTQEEIKEVVAYAAERFIDVVPEIELPGHSLAALTGYPALSCAGGPFEVRNVWGVEPDIFCAGQEETFGFLEDVIDEVTQLFPYEYFHIGGDEAPKDRWKTCSKCQRRIKQEGLADEHELQSYFIKRAETILQKRNKKLIGWDEILEGGLAPTAAVMSWRGEKGGIEAAEQGHDVVMTPGNWVYLDHYQGSSKVEPVAIGGYTTLEESYGYEPIPNELEPEKAKHILGTQGNVWTEYMYTPEIAEYRIYPRIIALAEVGWTDKNRKDFTGFLARMNNQFVRLDHHNINYHVPLPEGPSNNVAFLDSIALTFTTTRPVDMIYTTDGSEPGEGSSAYTGPLSFSDHATLKIRSVLATGKMSEVRTINIRKEIPHPGLTVDNAKPGLKLSRKEGAFYSVASLGVTDSWEEKTLSDLKEVLGMFDYKEPGAAIFSGYLEITDEAVYEFSTDLDQFFIGGRKLIDNDGEVKRYSRNDASIALGKGLHPIRIVFLNNVYGGWPQIWNGFRISYRKQGAEKFKLVPVERFKH</sequence>
<reference evidence="7" key="1">
    <citation type="submission" date="2023-06" db="EMBL/GenBank/DDBJ databases">
        <title>Genomic of Agaribacillus aureum.</title>
        <authorList>
            <person name="Wang G."/>
        </authorList>
    </citation>
    <scope>NUCLEOTIDE SEQUENCE</scope>
    <source>
        <strain evidence="7">BMA12</strain>
    </source>
</reference>
<gene>
    <name evidence="7" type="ORF">QQ020_16365</name>
</gene>
<feature type="domain" description="PA14" evidence="6">
    <location>
        <begin position="623"/>
        <end position="763"/>
    </location>
</feature>
<keyword evidence="8" id="KW-1185">Reference proteome</keyword>
<comment type="catalytic activity">
    <reaction evidence="1">
        <text>Hydrolysis of terminal non-reducing N-acetyl-D-hexosamine residues in N-acetyl-beta-D-hexosaminides.</text>
        <dbReference type="EC" id="3.2.1.52"/>
    </reaction>
</comment>
<evidence type="ECO:0000256" key="4">
    <source>
        <dbReference type="ARBA" id="ARBA00022801"/>
    </source>
</evidence>
<dbReference type="PANTHER" id="PTHR22600">
    <property type="entry name" value="BETA-HEXOSAMINIDASE"/>
    <property type="match status" value="1"/>
</dbReference>
<organism evidence="7 8">
    <name type="scientific">Agaribacillus aureus</name>
    <dbReference type="NCBI Taxonomy" id="3051825"/>
    <lineage>
        <taxon>Bacteria</taxon>
        <taxon>Pseudomonadati</taxon>
        <taxon>Bacteroidota</taxon>
        <taxon>Cytophagia</taxon>
        <taxon>Cytophagales</taxon>
        <taxon>Splendidivirgaceae</taxon>
        <taxon>Agaribacillus</taxon>
    </lineage>
</organism>
<dbReference type="SUPFAM" id="SSF55545">
    <property type="entry name" value="beta-N-acetylhexosaminidase-like domain"/>
    <property type="match status" value="1"/>
</dbReference>
<dbReference type="Proteomes" id="UP001172083">
    <property type="component" value="Unassembled WGS sequence"/>
</dbReference>
<dbReference type="InterPro" id="IPR059177">
    <property type="entry name" value="GH29D-like_dom"/>
</dbReference>
<evidence type="ECO:0000256" key="1">
    <source>
        <dbReference type="ARBA" id="ARBA00001231"/>
    </source>
</evidence>
<dbReference type="Gene3D" id="3.30.379.10">
    <property type="entry name" value="Chitobiase/beta-hexosaminidase domain 2-like"/>
    <property type="match status" value="1"/>
</dbReference>
<dbReference type="PRINTS" id="PR00738">
    <property type="entry name" value="GLHYDRLASE20"/>
</dbReference>
<dbReference type="InterPro" id="IPR015882">
    <property type="entry name" value="HEX_bac_N"/>
</dbReference>
<dbReference type="Pfam" id="PF07691">
    <property type="entry name" value="PA14"/>
    <property type="match status" value="1"/>
</dbReference>
<evidence type="ECO:0000256" key="2">
    <source>
        <dbReference type="ARBA" id="ARBA00006285"/>
    </source>
</evidence>
<dbReference type="InterPro" id="IPR011658">
    <property type="entry name" value="PA14_dom"/>
</dbReference>
<dbReference type="EMBL" id="JAUJEB010000003">
    <property type="protein sequence ID" value="MDN5213647.1"/>
    <property type="molecule type" value="Genomic_DNA"/>
</dbReference>
<dbReference type="EC" id="3.2.1.52" evidence="3"/>
<dbReference type="Pfam" id="PF02838">
    <property type="entry name" value="Glyco_hydro_20b"/>
    <property type="match status" value="1"/>
</dbReference>
<dbReference type="InterPro" id="IPR017853">
    <property type="entry name" value="GH"/>
</dbReference>
<dbReference type="InterPro" id="IPR015883">
    <property type="entry name" value="Glyco_hydro_20_cat"/>
</dbReference>
<dbReference type="SUPFAM" id="SSF51445">
    <property type="entry name" value="(Trans)glycosidases"/>
    <property type="match status" value="1"/>
</dbReference>
<keyword evidence="4" id="KW-0378">Hydrolase</keyword>
<accession>A0ABT8L9H1</accession>
<dbReference type="InterPro" id="IPR025705">
    <property type="entry name" value="Beta_hexosaminidase_sua/sub"/>
</dbReference>
<dbReference type="Pfam" id="PF00728">
    <property type="entry name" value="Glyco_hydro_20"/>
    <property type="match status" value="1"/>
</dbReference>
<comment type="caution">
    <text evidence="7">The sequence shown here is derived from an EMBL/GenBank/DDBJ whole genome shotgun (WGS) entry which is preliminary data.</text>
</comment>
<evidence type="ECO:0000256" key="5">
    <source>
        <dbReference type="ARBA" id="ARBA00023295"/>
    </source>
</evidence>
<evidence type="ECO:0000259" key="6">
    <source>
        <dbReference type="SMART" id="SM00758"/>
    </source>
</evidence>
<dbReference type="CDD" id="cd06563">
    <property type="entry name" value="GH20_chitobiase-like"/>
    <property type="match status" value="1"/>
</dbReference>
<dbReference type="SMART" id="SM00758">
    <property type="entry name" value="PA14"/>
    <property type="match status" value="1"/>
</dbReference>
<dbReference type="PANTHER" id="PTHR22600:SF57">
    <property type="entry name" value="BETA-N-ACETYLHEXOSAMINIDASE"/>
    <property type="match status" value="1"/>
</dbReference>
<dbReference type="Pfam" id="PF13290">
    <property type="entry name" value="CHB_HEX_C_1"/>
    <property type="match status" value="1"/>
</dbReference>
<name>A0ABT8L9H1_9BACT</name>
<evidence type="ECO:0000313" key="7">
    <source>
        <dbReference type="EMBL" id="MDN5213647.1"/>
    </source>
</evidence>
<protein>
    <recommendedName>
        <fullName evidence="3">beta-N-acetylhexosaminidase</fullName>
        <ecNumber evidence="3">3.2.1.52</ecNumber>
    </recommendedName>
</protein>
<dbReference type="InterPro" id="IPR029018">
    <property type="entry name" value="Hex-like_dom2"/>
</dbReference>
<comment type="similarity">
    <text evidence="2">Belongs to the glycosyl hydrolase 20 family.</text>
</comment>
<evidence type="ECO:0000256" key="3">
    <source>
        <dbReference type="ARBA" id="ARBA00012663"/>
    </source>
</evidence>
<proteinExistence type="inferred from homology"/>
<dbReference type="RefSeq" id="WP_346758984.1">
    <property type="nucleotide sequence ID" value="NZ_JAUJEB010000003.1"/>
</dbReference>